<dbReference type="Gene3D" id="2.60.120.290">
    <property type="entry name" value="Spermadhesin, CUB domain"/>
    <property type="match status" value="1"/>
</dbReference>
<evidence type="ECO:0000256" key="3">
    <source>
        <dbReference type="SAM" id="MobiDB-lite"/>
    </source>
</evidence>
<sequence length="173" mass="19650">MVDSLIHPPGCGKVLKARANWRTLEDNLTDSNTGPDGFNKCTYWIRAPKGERVEVRIAELPVGYANDGCVDAGVEIKTHRDKRRTGYRFCSSAYLDMTLISHSHMVPVIIYSREGLNQTKLSEDYYVDEGEPEDESEDIDFVGDSDEDEDEEEEEELFSTSTKLLYRIFPASK</sequence>
<accession>A0A2G9UG86</accession>
<dbReference type="AlphaFoldDB" id="A0A2G9UG86"/>
<evidence type="ECO:0000259" key="4">
    <source>
        <dbReference type="PROSITE" id="PS01180"/>
    </source>
</evidence>
<evidence type="ECO:0000313" key="5">
    <source>
        <dbReference type="EMBL" id="PIO69257.1"/>
    </source>
</evidence>
<dbReference type="Proteomes" id="UP000230423">
    <property type="component" value="Unassembled WGS sequence"/>
</dbReference>
<name>A0A2G9UG86_TELCI</name>
<protein>
    <recommendedName>
        <fullName evidence="4">CUB domain-containing protein</fullName>
    </recommendedName>
</protein>
<organism evidence="5 6">
    <name type="scientific">Teladorsagia circumcincta</name>
    <name type="common">Brown stomach worm</name>
    <name type="synonym">Ostertagia circumcincta</name>
    <dbReference type="NCBI Taxonomy" id="45464"/>
    <lineage>
        <taxon>Eukaryota</taxon>
        <taxon>Metazoa</taxon>
        <taxon>Ecdysozoa</taxon>
        <taxon>Nematoda</taxon>
        <taxon>Chromadorea</taxon>
        <taxon>Rhabditida</taxon>
        <taxon>Rhabditina</taxon>
        <taxon>Rhabditomorpha</taxon>
        <taxon>Strongyloidea</taxon>
        <taxon>Trichostrongylidae</taxon>
        <taxon>Teladorsagia</taxon>
    </lineage>
</organism>
<keyword evidence="6" id="KW-1185">Reference proteome</keyword>
<evidence type="ECO:0000256" key="2">
    <source>
        <dbReference type="PROSITE-ProRule" id="PRU00059"/>
    </source>
</evidence>
<evidence type="ECO:0000313" key="6">
    <source>
        <dbReference type="Proteomes" id="UP000230423"/>
    </source>
</evidence>
<dbReference type="InterPro" id="IPR000859">
    <property type="entry name" value="CUB_dom"/>
</dbReference>
<keyword evidence="1" id="KW-1015">Disulfide bond</keyword>
<feature type="compositionally biased region" description="Acidic residues" evidence="3">
    <location>
        <begin position="127"/>
        <end position="157"/>
    </location>
</feature>
<reference evidence="5 6" key="1">
    <citation type="submission" date="2015-09" db="EMBL/GenBank/DDBJ databases">
        <title>Draft genome of the parasitic nematode Teladorsagia circumcincta isolate WARC Sus (inbred).</title>
        <authorList>
            <person name="Mitreva M."/>
        </authorList>
    </citation>
    <scope>NUCLEOTIDE SEQUENCE [LARGE SCALE GENOMIC DNA]</scope>
    <source>
        <strain evidence="5 6">S</strain>
    </source>
</reference>
<dbReference type="OrthoDB" id="5901937at2759"/>
<dbReference type="EMBL" id="KZ346727">
    <property type="protein sequence ID" value="PIO69257.1"/>
    <property type="molecule type" value="Genomic_DNA"/>
</dbReference>
<comment type="caution">
    <text evidence="2">Lacks conserved residue(s) required for the propagation of feature annotation.</text>
</comment>
<proteinExistence type="predicted"/>
<dbReference type="InterPro" id="IPR035914">
    <property type="entry name" value="Sperma_CUB_dom_sf"/>
</dbReference>
<dbReference type="PROSITE" id="PS01180">
    <property type="entry name" value="CUB"/>
    <property type="match status" value="1"/>
</dbReference>
<evidence type="ECO:0000256" key="1">
    <source>
        <dbReference type="ARBA" id="ARBA00023157"/>
    </source>
</evidence>
<feature type="region of interest" description="Disordered" evidence="3">
    <location>
        <begin position="127"/>
        <end position="159"/>
    </location>
</feature>
<gene>
    <name evidence="5" type="ORF">TELCIR_08928</name>
</gene>
<dbReference type="SUPFAM" id="SSF49854">
    <property type="entry name" value="Spermadhesin, CUB domain"/>
    <property type="match status" value="1"/>
</dbReference>
<feature type="domain" description="CUB" evidence="4">
    <location>
        <begin position="11"/>
        <end position="128"/>
    </location>
</feature>